<evidence type="ECO:0000259" key="7">
    <source>
        <dbReference type="Pfam" id="PF02687"/>
    </source>
</evidence>
<evidence type="ECO:0000256" key="3">
    <source>
        <dbReference type="ARBA" id="ARBA00022692"/>
    </source>
</evidence>
<evidence type="ECO:0000256" key="4">
    <source>
        <dbReference type="ARBA" id="ARBA00022989"/>
    </source>
</evidence>
<evidence type="ECO:0000313" key="8">
    <source>
        <dbReference type="EMBL" id="ADP81926.1"/>
    </source>
</evidence>
<feature type="transmembrane region" description="Helical" evidence="6">
    <location>
        <begin position="289"/>
        <end position="315"/>
    </location>
</feature>
<feature type="transmembrane region" description="Helical" evidence="6">
    <location>
        <begin position="336"/>
        <end position="354"/>
    </location>
</feature>
<dbReference type="STRING" id="298654.FraEuI1c_3920"/>
<feature type="transmembrane region" description="Helical" evidence="6">
    <location>
        <begin position="20"/>
        <end position="40"/>
    </location>
</feature>
<organism evidence="8 9">
    <name type="scientific">Pseudofrankia inefficax (strain DSM 45817 / CECT 9037 / DDB 130130 / EuI1c)</name>
    <name type="common">Frankia inefficax</name>
    <dbReference type="NCBI Taxonomy" id="298654"/>
    <lineage>
        <taxon>Bacteria</taxon>
        <taxon>Bacillati</taxon>
        <taxon>Actinomycetota</taxon>
        <taxon>Actinomycetes</taxon>
        <taxon>Frankiales</taxon>
        <taxon>Frankiaceae</taxon>
        <taxon>Pseudofrankia</taxon>
    </lineage>
</organism>
<dbReference type="PANTHER" id="PTHR30287:SF1">
    <property type="entry name" value="INNER MEMBRANE PROTEIN"/>
    <property type="match status" value="1"/>
</dbReference>
<dbReference type="AlphaFoldDB" id="E3J5I2"/>
<feature type="transmembrane region" description="Helical" evidence="6">
    <location>
        <begin position="415"/>
        <end position="437"/>
    </location>
</feature>
<evidence type="ECO:0000256" key="1">
    <source>
        <dbReference type="ARBA" id="ARBA00004651"/>
    </source>
</evidence>
<dbReference type="HOGENOM" id="CLU_019122_0_0_11"/>
<name>E3J5I2_PSEI1</name>
<dbReference type="OrthoDB" id="4871813at2"/>
<gene>
    <name evidence="8" type="ordered locus">FraEuI1c_3920</name>
</gene>
<dbReference type="KEGG" id="fri:FraEuI1c_3920"/>
<accession>E3J5I2</accession>
<reference evidence="8 9" key="1">
    <citation type="submission" date="2010-10" db="EMBL/GenBank/DDBJ databases">
        <title>Complete sequence of Frankia sp. EuI1c.</title>
        <authorList>
            <consortium name="US DOE Joint Genome Institute"/>
            <person name="Lucas S."/>
            <person name="Copeland A."/>
            <person name="Lapidus A."/>
            <person name="Cheng J.-F."/>
            <person name="Bruce D."/>
            <person name="Goodwin L."/>
            <person name="Pitluck S."/>
            <person name="Chertkov O."/>
            <person name="Detter J.C."/>
            <person name="Han C."/>
            <person name="Tapia R."/>
            <person name="Land M."/>
            <person name="Hauser L."/>
            <person name="Jeffries C."/>
            <person name="Kyrpides N."/>
            <person name="Ivanova N."/>
            <person name="Mikhailova N."/>
            <person name="Beauchemin N."/>
            <person name="Sen A."/>
            <person name="Sur S.A."/>
            <person name="Gtari M."/>
            <person name="Wall L."/>
            <person name="Tisa L."/>
            <person name="Woyke T."/>
        </authorList>
    </citation>
    <scope>NUCLEOTIDE SEQUENCE [LARGE SCALE GENOMIC DNA]</scope>
    <source>
        <strain evidence="9">DSM 45817 / CECT 9037 / EuI1c</strain>
    </source>
</reference>
<dbReference type="InParanoid" id="E3J5I2"/>
<protein>
    <recommendedName>
        <fullName evidence="7">ABC3 transporter permease C-terminal domain-containing protein</fullName>
    </recommendedName>
</protein>
<evidence type="ECO:0000256" key="2">
    <source>
        <dbReference type="ARBA" id="ARBA00022475"/>
    </source>
</evidence>
<feature type="domain" description="ABC3 transporter permease C-terminal" evidence="7">
    <location>
        <begin position="644"/>
        <end position="751"/>
    </location>
</feature>
<feature type="transmembrane region" description="Helical" evidence="6">
    <location>
        <begin position="641"/>
        <end position="666"/>
    </location>
</feature>
<comment type="subcellular location">
    <subcellularLocation>
        <location evidence="1">Cell membrane</location>
        <topology evidence="1">Multi-pass membrane protein</topology>
    </subcellularLocation>
</comment>
<dbReference type="EMBL" id="CP002299">
    <property type="protein sequence ID" value="ADP81926.1"/>
    <property type="molecule type" value="Genomic_DNA"/>
</dbReference>
<dbReference type="InterPro" id="IPR003838">
    <property type="entry name" value="ABC3_permease_C"/>
</dbReference>
<dbReference type="Proteomes" id="UP000002484">
    <property type="component" value="Chromosome"/>
</dbReference>
<dbReference type="InterPro" id="IPR038766">
    <property type="entry name" value="Membrane_comp_ABC_pdt"/>
</dbReference>
<keyword evidence="9" id="KW-1185">Reference proteome</keyword>
<evidence type="ECO:0000256" key="6">
    <source>
        <dbReference type="SAM" id="Phobius"/>
    </source>
</evidence>
<evidence type="ECO:0000256" key="5">
    <source>
        <dbReference type="ARBA" id="ARBA00023136"/>
    </source>
</evidence>
<proteinExistence type="predicted"/>
<feature type="transmembrane region" description="Helical" evidence="6">
    <location>
        <begin position="729"/>
        <end position="753"/>
    </location>
</feature>
<keyword evidence="4 6" id="KW-1133">Transmembrane helix</keyword>
<feature type="transmembrane region" description="Helical" evidence="6">
    <location>
        <begin position="694"/>
        <end position="717"/>
    </location>
</feature>
<keyword evidence="3 6" id="KW-0812">Transmembrane</keyword>
<sequence length="765" mass="78612">MIAFALRLAVSGGRSAVGRLVMIAAAVAVGVGLLLSTLAASNAVGHQNDRQIWLDSGAASRTETAPVDPLLWRAHTDYYDGRSIVEVDVAATGPTAPVPPGLARVPAAGQYYASPALARLLRATPADQLGDRFPGRLAGLVGDDALASPDALVAVLGRTQAEVKAGPDARSVTTLARTFPPVCGDDCPASGVRGDALTLIFSVVAAALVFPVLMFIGSATRLSAATREQRYAAMRLVGATPRQVAVISTVESTVAAGAGLVVGFGLFFLLRPAVATVPFTGDRFFTADLTLTALQAVVVALGVPVAAAVAARVALRRVTISPLGVTRRVTPRPPQVWRLFVLVAGLGELAFFLGRRPASTNGQAAAYLTGFLLVMLGLVVAGPWLTMAAARAGARRARRPATLIAARRLADDPKAGFRSVSGLVLALFVTTATVSIIGTINADRGSLAGDAQTRTAVQDGSLSDAPLTGATPDRLVAQLRAVPGLAGLAVVHADPDKIGKVLEVRSGPPSDPGTPVTRAAPGDPLLAEVPTVPDGLVACSDLARLVVIGHCSAGASVAAVALDAFLNLESAPNQVWPTAPISSAAITSLPVQMLYVTTDGSTAAMERTRTLLTVAYPQQEVRMVNDWASEQQRVLAGWRQLANVVLATTLPIAGCSLAVSVVAGLSDRRRPFAMLRLAGAPLAVLRRVVGMESVLPLLSAALLATGAGFAASAMFLRSQLGYGLVPPGVTYYAFVVAGLALSLGIIASTLPLLTRLTGPESARNG</sequence>
<feature type="transmembrane region" description="Helical" evidence="6">
    <location>
        <begin position="366"/>
        <end position="394"/>
    </location>
</feature>
<evidence type="ECO:0000313" key="9">
    <source>
        <dbReference type="Proteomes" id="UP000002484"/>
    </source>
</evidence>
<feature type="domain" description="ABC3 transporter permease C-terminal" evidence="7">
    <location>
        <begin position="203"/>
        <end position="318"/>
    </location>
</feature>
<dbReference type="PANTHER" id="PTHR30287">
    <property type="entry name" value="MEMBRANE COMPONENT OF PREDICTED ABC SUPERFAMILY METABOLITE UPTAKE TRANSPORTER"/>
    <property type="match status" value="1"/>
</dbReference>
<dbReference type="RefSeq" id="WP_013425044.1">
    <property type="nucleotide sequence ID" value="NC_014666.1"/>
</dbReference>
<keyword evidence="2" id="KW-1003">Cell membrane</keyword>
<keyword evidence="5 6" id="KW-0472">Membrane</keyword>
<feature type="transmembrane region" description="Helical" evidence="6">
    <location>
        <begin position="244"/>
        <end position="269"/>
    </location>
</feature>
<feature type="transmembrane region" description="Helical" evidence="6">
    <location>
        <begin position="196"/>
        <end position="223"/>
    </location>
</feature>
<dbReference type="Pfam" id="PF02687">
    <property type="entry name" value="FtsX"/>
    <property type="match status" value="2"/>
</dbReference>
<dbReference type="eggNOG" id="COG0577">
    <property type="taxonomic scope" value="Bacteria"/>
</dbReference>
<dbReference type="GO" id="GO:0005886">
    <property type="term" value="C:plasma membrane"/>
    <property type="evidence" value="ECO:0007669"/>
    <property type="project" value="UniProtKB-SubCell"/>
</dbReference>